<accession>A0A521EXA4</accession>
<dbReference type="EMBL" id="FXTO01000021">
    <property type="protein sequence ID" value="SMO88523.1"/>
    <property type="molecule type" value="Genomic_DNA"/>
</dbReference>
<name>A0A521EXA4_9RHOB</name>
<proteinExistence type="predicted"/>
<dbReference type="Proteomes" id="UP000316030">
    <property type="component" value="Unassembled WGS sequence"/>
</dbReference>
<sequence length="41" mass="4480">MDAYKSGPTGPFPAKRRALLTACHAIKPENRQGIGKAVKWN</sequence>
<organism evidence="1 2">
    <name type="scientific">Thalassovita litoralis</name>
    <dbReference type="NCBI Taxonomy" id="1010611"/>
    <lineage>
        <taxon>Bacteria</taxon>
        <taxon>Pseudomonadati</taxon>
        <taxon>Pseudomonadota</taxon>
        <taxon>Alphaproteobacteria</taxon>
        <taxon>Rhodobacterales</taxon>
        <taxon>Roseobacteraceae</taxon>
        <taxon>Thalassovita</taxon>
    </lineage>
</organism>
<protein>
    <submittedName>
        <fullName evidence="1">Uncharacterized protein</fullName>
    </submittedName>
</protein>
<reference evidence="1 2" key="1">
    <citation type="submission" date="2017-05" db="EMBL/GenBank/DDBJ databases">
        <authorList>
            <person name="Varghese N."/>
            <person name="Submissions S."/>
        </authorList>
    </citation>
    <scope>NUCLEOTIDE SEQUENCE [LARGE SCALE GENOMIC DNA]</scope>
    <source>
        <strain evidence="1 2">DSM 29506</strain>
    </source>
</reference>
<keyword evidence="2" id="KW-1185">Reference proteome</keyword>
<evidence type="ECO:0000313" key="1">
    <source>
        <dbReference type="EMBL" id="SMO88523.1"/>
    </source>
</evidence>
<evidence type="ECO:0000313" key="2">
    <source>
        <dbReference type="Proteomes" id="UP000316030"/>
    </source>
</evidence>
<dbReference type="AlphaFoldDB" id="A0A521EXA4"/>
<gene>
    <name evidence="1" type="ORF">SAMN06265173_12112</name>
</gene>